<dbReference type="AlphaFoldDB" id="F2IAL6"/>
<dbReference type="InterPro" id="IPR012657">
    <property type="entry name" value="23S_rRNA-intervening_sequence"/>
</dbReference>
<evidence type="ECO:0000313" key="2">
    <source>
        <dbReference type="Proteomes" id="UP000007463"/>
    </source>
</evidence>
<dbReference type="Proteomes" id="UP000007463">
    <property type="component" value="Chromosome"/>
</dbReference>
<dbReference type="OrthoDB" id="285993at2"/>
<dbReference type="NCBIfam" id="TIGR02436">
    <property type="entry name" value="four helix bundle protein"/>
    <property type="match status" value="1"/>
</dbReference>
<dbReference type="RefSeq" id="WP_013685924.1">
    <property type="nucleotide sequence ID" value="NC_015321.1"/>
</dbReference>
<dbReference type="eggNOG" id="ENOG5032RWC">
    <property type="taxonomic scope" value="Bacteria"/>
</dbReference>
<dbReference type="InterPro" id="IPR036583">
    <property type="entry name" value="23S_rRNA_IVS_sf"/>
</dbReference>
<accession>F2IAL6</accession>
<dbReference type="PANTHER" id="PTHR38471:SF2">
    <property type="entry name" value="FOUR HELIX BUNDLE PROTEIN"/>
    <property type="match status" value="1"/>
</dbReference>
<dbReference type="EMBL" id="CP002542">
    <property type="protein sequence ID" value="AEA43152.1"/>
    <property type="molecule type" value="Genomic_DNA"/>
</dbReference>
<dbReference type="Gene3D" id="1.20.1440.60">
    <property type="entry name" value="23S rRNA-intervening sequence"/>
    <property type="match status" value="1"/>
</dbReference>
<proteinExistence type="predicted"/>
<name>F2IAL6_FLUTR</name>
<evidence type="ECO:0000313" key="1">
    <source>
        <dbReference type="EMBL" id="AEA43152.1"/>
    </source>
</evidence>
<dbReference type="SUPFAM" id="SSF158446">
    <property type="entry name" value="IVS-encoded protein-like"/>
    <property type="match status" value="1"/>
</dbReference>
<dbReference type="STRING" id="755732.Fluta_1157"/>
<organism evidence="1 2">
    <name type="scientific">Fluviicola taffensis (strain DSM 16823 / NCIMB 13979 / RW262)</name>
    <dbReference type="NCBI Taxonomy" id="755732"/>
    <lineage>
        <taxon>Bacteria</taxon>
        <taxon>Pseudomonadati</taxon>
        <taxon>Bacteroidota</taxon>
        <taxon>Flavobacteriia</taxon>
        <taxon>Flavobacteriales</taxon>
        <taxon>Crocinitomicaceae</taxon>
        <taxon>Fluviicola</taxon>
    </lineage>
</organism>
<reference evidence="2" key="2">
    <citation type="submission" date="2011-02" db="EMBL/GenBank/DDBJ databases">
        <title>The complete genome of Fluviicola taffensis DSM 16823.</title>
        <authorList>
            <consortium name="US DOE Joint Genome Institute (JGI-PGF)"/>
            <person name="Lucas S."/>
            <person name="Copeland A."/>
            <person name="Lapidus A."/>
            <person name="Bruce D."/>
            <person name="Goodwin L."/>
            <person name="Pitluck S."/>
            <person name="Kyrpides N."/>
            <person name="Mavromatis K."/>
            <person name="Ivanova N."/>
            <person name="Mikhailova N."/>
            <person name="Pagani I."/>
            <person name="Chertkov O."/>
            <person name="Detter J.C."/>
            <person name="Han C."/>
            <person name="Tapia R."/>
            <person name="Land M."/>
            <person name="Hauser L."/>
            <person name="Markowitz V."/>
            <person name="Cheng J.-F."/>
            <person name="Hugenholtz P."/>
            <person name="Woyke T."/>
            <person name="Wu D."/>
            <person name="Tindall B."/>
            <person name="Pomrenke H.G."/>
            <person name="Brambilla E."/>
            <person name="Klenk H.-P."/>
            <person name="Eisen J.A."/>
        </authorList>
    </citation>
    <scope>NUCLEOTIDE SEQUENCE [LARGE SCALE GENOMIC DNA]</scope>
    <source>
        <strain evidence="2">DSM 16823 / RW262 / RW262</strain>
    </source>
</reference>
<dbReference type="HOGENOM" id="CLU_129874_2_0_10"/>
<dbReference type="PIRSF" id="PIRSF035652">
    <property type="entry name" value="CHP02436"/>
    <property type="match status" value="1"/>
</dbReference>
<gene>
    <name evidence="1" type="ordered locus">Fluta_1157</name>
</gene>
<reference evidence="1 2" key="1">
    <citation type="journal article" date="2011" name="Stand. Genomic Sci.">
        <title>Complete genome sequence of the gliding freshwater bacterium Fluviicola taffensis type strain (RW262).</title>
        <authorList>
            <person name="Woyke T."/>
            <person name="Chertkov O."/>
            <person name="Lapidus A."/>
            <person name="Nolan M."/>
            <person name="Lucas S."/>
            <person name="Del Rio T.G."/>
            <person name="Tice H."/>
            <person name="Cheng J.F."/>
            <person name="Tapia R."/>
            <person name="Han C."/>
            <person name="Goodwin L."/>
            <person name="Pitluck S."/>
            <person name="Liolios K."/>
            <person name="Pagani I."/>
            <person name="Ivanova N."/>
            <person name="Huntemann M."/>
            <person name="Mavromatis K."/>
            <person name="Mikhailova N."/>
            <person name="Pati A."/>
            <person name="Chen A."/>
            <person name="Palaniappan K."/>
            <person name="Land M."/>
            <person name="Hauser L."/>
            <person name="Brambilla E.M."/>
            <person name="Rohde M."/>
            <person name="Mwirichia R."/>
            <person name="Sikorski J."/>
            <person name="Tindall B.J."/>
            <person name="Goker M."/>
            <person name="Bristow J."/>
            <person name="Eisen J.A."/>
            <person name="Markowitz V."/>
            <person name="Hugenholtz P."/>
            <person name="Klenk H.P."/>
            <person name="Kyrpides N.C."/>
        </authorList>
    </citation>
    <scope>NUCLEOTIDE SEQUENCE [LARGE SCALE GENOMIC DNA]</scope>
    <source>
        <strain evidence="2">DSM 16823 / RW262 / RW262</strain>
    </source>
</reference>
<sequence length="117" mass="13519">MSVSELRINSVVQDKSFLFAQLIIRFCLNLKDQKHYELSSQLIRSGTSVGANVREAQRAESKKDFKHKLRIALKEADETKYWLELIHSEITTVDKAIFELNEELVKLLVAIIKNTQD</sequence>
<protein>
    <submittedName>
        <fullName evidence="1">CHP02436-containing protein</fullName>
    </submittedName>
</protein>
<dbReference type="KEGG" id="fte:Fluta_1157"/>
<keyword evidence="2" id="KW-1185">Reference proteome</keyword>
<dbReference type="Pfam" id="PF05635">
    <property type="entry name" value="23S_rRNA_IVP"/>
    <property type="match status" value="1"/>
</dbReference>
<dbReference type="PANTHER" id="PTHR38471">
    <property type="entry name" value="FOUR HELIX BUNDLE PROTEIN"/>
    <property type="match status" value="1"/>
</dbReference>